<feature type="domain" description="Peptidase S1" evidence="1">
    <location>
        <begin position="19"/>
        <end position="193"/>
    </location>
</feature>
<dbReference type="Proteomes" id="UP000831796">
    <property type="component" value="Chromosome"/>
</dbReference>
<dbReference type="KEGG" id="hcu:MUN79_07540"/>
<protein>
    <submittedName>
        <fullName evidence="2">S1 family peptidase</fullName>
    </submittedName>
</protein>
<dbReference type="EMBL" id="CP095046">
    <property type="protein sequence ID" value="UOQ73761.1"/>
    <property type="molecule type" value="Genomic_DNA"/>
</dbReference>
<dbReference type="InterPro" id="IPR001254">
    <property type="entry name" value="Trypsin_dom"/>
</dbReference>
<dbReference type="RefSeq" id="WP_244677111.1">
    <property type="nucleotide sequence ID" value="NZ_CP095046.1"/>
</dbReference>
<dbReference type="Pfam" id="PF00089">
    <property type="entry name" value="Trypsin"/>
    <property type="match status" value="1"/>
</dbReference>
<dbReference type="AlphaFoldDB" id="A0A8T9QBK5"/>
<dbReference type="SUPFAM" id="SSF50494">
    <property type="entry name" value="Trypsin-like serine proteases"/>
    <property type="match status" value="1"/>
</dbReference>
<keyword evidence="3" id="KW-1185">Reference proteome</keyword>
<evidence type="ECO:0000259" key="1">
    <source>
        <dbReference type="Pfam" id="PF00089"/>
    </source>
</evidence>
<evidence type="ECO:0000313" key="3">
    <source>
        <dbReference type="Proteomes" id="UP000831796"/>
    </source>
</evidence>
<name>A0A8T9QBK5_9BACT</name>
<proteinExistence type="predicted"/>
<accession>A0A8T9QBK5</accession>
<evidence type="ECO:0000313" key="2">
    <source>
        <dbReference type="EMBL" id="UOQ73761.1"/>
    </source>
</evidence>
<sequence length="215" mass="23858">MTLVNRIDFTDPQFNQPRFSCGFLLQHQGDTFAVTAKHLLKVIKTGEMGSVSFGTSIKSWSLFPLNRPENRVVTKKLLNENTKEALDDKATYDDDWLVFSLGSNTSGVKPLKVRTTPLQAGEKLYVVGWTRRIESGPQRVYEFEYYKTIDHRILLKEVLVPEQFGGLSGAPLVDEQGLVVGVVSNGTVDPATKKKFFSPCALDGLLAFLATNSGK</sequence>
<dbReference type="GO" id="GO:0004252">
    <property type="term" value="F:serine-type endopeptidase activity"/>
    <property type="evidence" value="ECO:0007669"/>
    <property type="project" value="InterPro"/>
</dbReference>
<gene>
    <name evidence="2" type="ORF">MUN79_07540</name>
</gene>
<dbReference type="GO" id="GO:0006508">
    <property type="term" value="P:proteolysis"/>
    <property type="evidence" value="ECO:0007669"/>
    <property type="project" value="InterPro"/>
</dbReference>
<organism evidence="2 3">
    <name type="scientific">Hymenobacter cellulosilyticus</name>
    <dbReference type="NCBI Taxonomy" id="2932248"/>
    <lineage>
        <taxon>Bacteria</taxon>
        <taxon>Pseudomonadati</taxon>
        <taxon>Bacteroidota</taxon>
        <taxon>Cytophagia</taxon>
        <taxon>Cytophagales</taxon>
        <taxon>Hymenobacteraceae</taxon>
        <taxon>Hymenobacter</taxon>
    </lineage>
</organism>
<dbReference type="InterPro" id="IPR009003">
    <property type="entry name" value="Peptidase_S1_PA"/>
</dbReference>
<reference evidence="2" key="1">
    <citation type="submission" date="2022-04" db="EMBL/GenBank/DDBJ databases">
        <title>Hymenobacter sp. isolated from the air.</title>
        <authorList>
            <person name="Won M."/>
            <person name="Lee C.-M."/>
            <person name="Woen H.-Y."/>
            <person name="Kwon S.-W."/>
        </authorList>
    </citation>
    <scope>NUCLEOTIDE SEQUENCE</scope>
    <source>
        <strain evidence="2">5116S-3</strain>
    </source>
</reference>